<gene>
    <name evidence="1" type="ORF">BJ508DRAFT_1061</name>
</gene>
<evidence type="ECO:0000313" key="1">
    <source>
        <dbReference type="EMBL" id="RPA87982.1"/>
    </source>
</evidence>
<evidence type="ECO:0000313" key="2">
    <source>
        <dbReference type="Proteomes" id="UP000275078"/>
    </source>
</evidence>
<accession>A0A3N4IP74</accession>
<name>A0A3N4IP74_ASCIM</name>
<dbReference type="Proteomes" id="UP000275078">
    <property type="component" value="Unassembled WGS sequence"/>
</dbReference>
<reference evidence="1 2" key="1">
    <citation type="journal article" date="2018" name="Nat. Ecol. Evol.">
        <title>Pezizomycetes genomes reveal the molecular basis of ectomycorrhizal truffle lifestyle.</title>
        <authorList>
            <person name="Murat C."/>
            <person name="Payen T."/>
            <person name="Noel B."/>
            <person name="Kuo A."/>
            <person name="Morin E."/>
            <person name="Chen J."/>
            <person name="Kohler A."/>
            <person name="Krizsan K."/>
            <person name="Balestrini R."/>
            <person name="Da Silva C."/>
            <person name="Montanini B."/>
            <person name="Hainaut M."/>
            <person name="Levati E."/>
            <person name="Barry K.W."/>
            <person name="Belfiori B."/>
            <person name="Cichocki N."/>
            <person name="Clum A."/>
            <person name="Dockter R.B."/>
            <person name="Fauchery L."/>
            <person name="Guy J."/>
            <person name="Iotti M."/>
            <person name="Le Tacon F."/>
            <person name="Lindquist E.A."/>
            <person name="Lipzen A."/>
            <person name="Malagnac F."/>
            <person name="Mello A."/>
            <person name="Molinier V."/>
            <person name="Miyauchi S."/>
            <person name="Poulain J."/>
            <person name="Riccioni C."/>
            <person name="Rubini A."/>
            <person name="Sitrit Y."/>
            <person name="Splivallo R."/>
            <person name="Traeger S."/>
            <person name="Wang M."/>
            <person name="Zifcakova L."/>
            <person name="Wipf D."/>
            <person name="Zambonelli A."/>
            <person name="Paolocci F."/>
            <person name="Nowrousian M."/>
            <person name="Ottonello S."/>
            <person name="Baldrian P."/>
            <person name="Spatafora J.W."/>
            <person name="Henrissat B."/>
            <person name="Nagy L.G."/>
            <person name="Aury J.M."/>
            <person name="Wincker P."/>
            <person name="Grigoriev I.V."/>
            <person name="Bonfante P."/>
            <person name="Martin F.M."/>
        </authorList>
    </citation>
    <scope>NUCLEOTIDE SEQUENCE [LARGE SCALE GENOMIC DNA]</scope>
    <source>
        <strain evidence="1 2">RN42</strain>
    </source>
</reference>
<sequence length="165" mass="18763">MNHLIFSISFHHPSRSNQDSELLALASVISISEIMIRRRLVILTVVLSNCSVVDRVIRVVKRSRAVVVWEQTHRTENFPWSVLWRTQAVHFAQALALLGSTEHLPSPSFQPIPTFTGHQSFTNIVSTTENSTCLQNHLRHHFPHDPHQALNLHLHPRTGTSPPQI</sequence>
<keyword evidence="2" id="KW-1185">Reference proteome</keyword>
<dbReference type="AlphaFoldDB" id="A0A3N4IP74"/>
<protein>
    <submittedName>
        <fullName evidence="1">Uncharacterized protein</fullName>
    </submittedName>
</protein>
<proteinExistence type="predicted"/>
<organism evidence="1 2">
    <name type="scientific">Ascobolus immersus RN42</name>
    <dbReference type="NCBI Taxonomy" id="1160509"/>
    <lineage>
        <taxon>Eukaryota</taxon>
        <taxon>Fungi</taxon>
        <taxon>Dikarya</taxon>
        <taxon>Ascomycota</taxon>
        <taxon>Pezizomycotina</taxon>
        <taxon>Pezizomycetes</taxon>
        <taxon>Pezizales</taxon>
        <taxon>Ascobolaceae</taxon>
        <taxon>Ascobolus</taxon>
    </lineage>
</organism>
<dbReference type="EMBL" id="ML119645">
    <property type="protein sequence ID" value="RPA87982.1"/>
    <property type="molecule type" value="Genomic_DNA"/>
</dbReference>